<proteinExistence type="predicted"/>
<dbReference type="Proteomes" id="UP001604336">
    <property type="component" value="Unassembled WGS sequence"/>
</dbReference>
<dbReference type="EMBL" id="JBFOLK010000006">
    <property type="protein sequence ID" value="KAL2504826.1"/>
    <property type="molecule type" value="Genomic_DNA"/>
</dbReference>
<accession>A0ABD1SWJ3</accession>
<feature type="region of interest" description="Disordered" evidence="1">
    <location>
        <begin position="91"/>
        <end position="115"/>
    </location>
</feature>
<organism evidence="2 3">
    <name type="scientific">Abeliophyllum distichum</name>
    <dbReference type="NCBI Taxonomy" id="126358"/>
    <lineage>
        <taxon>Eukaryota</taxon>
        <taxon>Viridiplantae</taxon>
        <taxon>Streptophyta</taxon>
        <taxon>Embryophyta</taxon>
        <taxon>Tracheophyta</taxon>
        <taxon>Spermatophyta</taxon>
        <taxon>Magnoliopsida</taxon>
        <taxon>eudicotyledons</taxon>
        <taxon>Gunneridae</taxon>
        <taxon>Pentapetalae</taxon>
        <taxon>asterids</taxon>
        <taxon>lamiids</taxon>
        <taxon>Lamiales</taxon>
        <taxon>Oleaceae</taxon>
        <taxon>Forsythieae</taxon>
        <taxon>Abeliophyllum</taxon>
    </lineage>
</organism>
<evidence type="ECO:0000313" key="2">
    <source>
        <dbReference type="EMBL" id="KAL2504826.1"/>
    </source>
</evidence>
<dbReference type="AlphaFoldDB" id="A0ABD1SWJ3"/>
<name>A0ABD1SWJ3_9LAMI</name>
<protein>
    <submittedName>
        <fullName evidence="2">Uncharacterized protein</fullName>
    </submittedName>
</protein>
<keyword evidence="3" id="KW-1185">Reference proteome</keyword>
<evidence type="ECO:0000313" key="3">
    <source>
        <dbReference type="Proteomes" id="UP001604336"/>
    </source>
</evidence>
<gene>
    <name evidence="2" type="ORF">Adt_20447</name>
</gene>
<reference evidence="3" key="1">
    <citation type="submission" date="2024-07" db="EMBL/GenBank/DDBJ databases">
        <title>Two chromosome-level genome assemblies of Korean endemic species Abeliophyllum distichum and Forsythia ovata (Oleaceae).</title>
        <authorList>
            <person name="Jang H."/>
        </authorList>
    </citation>
    <scope>NUCLEOTIDE SEQUENCE [LARGE SCALE GENOMIC DNA]</scope>
</reference>
<comment type="caution">
    <text evidence="2">The sequence shown here is derived from an EMBL/GenBank/DDBJ whole genome shotgun (WGS) entry which is preliminary data.</text>
</comment>
<sequence length="115" mass="12898">MVTTNSNFEAMVAKKDKLLAEVKEEIERVKADRVDSEAWTVVVYKDGLEDTSECKDLAHHFMIIGGEQLIERITKTHSEWDILFLRHSPGEVPTSAKPQDVDEAQTLIPTTGEGT</sequence>
<evidence type="ECO:0000256" key="1">
    <source>
        <dbReference type="SAM" id="MobiDB-lite"/>
    </source>
</evidence>